<dbReference type="SMART" id="SM01405">
    <property type="entry name" value="Ribosomal_S6e"/>
    <property type="match status" value="1"/>
</dbReference>
<keyword evidence="3 6" id="KW-0067">ATP-binding</keyword>
<dbReference type="GO" id="GO:0005524">
    <property type="term" value="F:ATP binding"/>
    <property type="evidence" value="ECO:0007669"/>
    <property type="project" value="UniProtKB-UniRule"/>
</dbReference>
<dbReference type="Gene3D" id="3.40.850.10">
    <property type="entry name" value="Kinesin motor domain"/>
    <property type="match status" value="1"/>
</dbReference>
<feature type="binding site" evidence="6">
    <location>
        <begin position="722"/>
        <end position="729"/>
    </location>
    <ligand>
        <name>ATP</name>
        <dbReference type="ChEBI" id="CHEBI:30616"/>
    </ligand>
</feature>
<evidence type="ECO:0000256" key="4">
    <source>
        <dbReference type="ARBA" id="ARBA00022980"/>
    </source>
</evidence>
<dbReference type="HOGENOM" id="CLU_007835_0_0_1"/>
<dbReference type="SUPFAM" id="SSF52540">
    <property type="entry name" value="P-loop containing nucleoside triphosphate hydrolases"/>
    <property type="match status" value="1"/>
</dbReference>
<feature type="region of interest" description="Disordered" evidence="8">
    <location>
        <begin position="215"/>
        <end position="241"/>
    </location>
</feature>
<evidence type="ECO:0000313" key="10">
    <source>
        <dbReference type="EMBL" id="CCA23177.1"/>
    </source>
</evidence>
<reference evidence="10" key="2">
    <citation type="submission" date="2011-02" db="EMBL/GenBank/DDBJ databases">
        <authorList>
            <person name="MacLean D."/>
        </authorList>
    </citation>
    <scope>NUCLEOTIDE SEQUENCE</scope>
</reference>
<dbReference type="PANTHER" id="PTHR47972:SF28">
    <property type="entry name" value="KINESIN-LIKE PROTEIN KLP-3"/>
    <property type="match status" value="1"/>
</dbReference>
<dbReference type="GO" id="GO:0006412">
    <property type="term" value="P:translation"/>
    <property type="evidence" value="ECO:0007669"/>
    <property type="project" value="InterPro"/>
</dbReference>
<dbReference type="SMART" id="SM00129">
    <property type="entry name" value="KISc"/>
    <property type="match status" value="1"/>
</dbReference>
<evidence type="ECO:0000256" key="1">
    <source>
        <dbReference type="ARBA" id="ARBA00009312"/>
    </source>
</evidence>
<dbReference type="GO" id="GO:0003735">
    <property type="term" value="F:structural constituent of ribosome"/>
    <property type="evidence" value="ECO:0007669"/>
    <property type="project" value="InterPro"/>
</dbReference>
<proteinExistence type="inferred from homology"/>
<sequence>MKLNIANPLTGAQKVIEIDDEHKLHAFYEKRISQEVDGSALGDEFKGYIFRISGGNDKQGFPMKQGVLTNTRVRLLLSKGKSCYRPRRKGERKRKSVRGCIVGPDLSVLNLVVVKTGDAEVTGLTDVQCPRRLGPKRKTKIQKLFNLSKEDDVRKYVIRRKFVSKTGKKNDKAPKIQRLVTPRMLHHKRQRMLHKVQQREKVKREAAEYSRLHAQRVKEQKERRASEFAKRRSSRKSSVKAQSHVELCSRWQLVPIPDMIAPLPNSGPPLAVAQSLVYPDSREESAEAPQMTPVENTKLREAVEVQEAPLNDLMWPSGHDSIITGTQSTDRVVLHPELHFLDQQTCLQSEERAFYGHDVIEVPLIFQQNRYKADLTNTRAPNATNSGNSAPHVSLLLSQREYEILAQRMSKFEARTVDHFLQEITRIRDRDLANDNLEAFDQTQDQIGSLQAQVIGLEKELLSSYARIKASQSKQMKAEELEAAVNERLFERENAHKMTRELLAQKEEELERERKHSSFLQSELDRWNVLYEVSQLELRTLKSIERTEEEWEASKADLAHIKGENDILKQTLQKLKFDLLDLRKQCQMQAHDSISEAENALKSLQNETNHREASLREDCQHERVQRQHITEKYHEVTGHIHVFCRVRPPTSHELCLPESSGGHLGALLFPRPKSILVAKTEKEYSFDEMFGSTSSQTDVYQQVAPIVSSFTDGRNACIMAYGQTGSGKTFTMLGDSSSPEMEGVIPRALRQVFSVMEKRKVLYNDTVRVSMLEIYNDQMLDLLQPHTDRNRECLTGSLVKNEADLTLRSASKWSDVTEILNEGSSNRTIAATSMNLESSRSHTLLFLCLSSRCLTSMDLRQSKLCLVDLAGSERIARSLVVGDRLKEAQHINKSLSALGDVIHALQHKAKHVPYRNSKLTFTLQEMLAGRAKTLLMLQLSPEEDNCDETICSLNFGARVNQVQLGAIPMSVESRSIVHLQKEKAAMMKTISILESELQLLESTRGDKMVSLEGAVEAKPKRKMLLKTAKAETSQLREIPSSENDDIKPTLGKLSALKDVSGSTSPGSMTSEGTACAHLESETGAVESIPSSMKAHSHLKMLSEIAGSQAGRKLSARGGDTVRSSNLESKASTATLKNTLLAAKSKNSIRSTPTRHSGINTAKCNASGTILTTPARQHVKEGRRTSKSLGTLQKSTWK</sequence>
<organism evidence="10">
    <name type="scientific">Albugo laibachii Nc14</name>
    <dbReference type="NCBI Taxonomy" id="890382"/>
    <lineage>
        <taxon>Eukaryota</taxon>
        <taxon>Sar</taxon>
        <taxon>Stramenopiles</taxon>
        <taxon>Oomycota</taxon>
        <taxon>Peronosporomycetes</taxon>
        <taxon>Albuginales</taxon>
        <taxon>Albuginaceae</taxon>
        <taxon>Albugo</taxon>
    </lineage>
</organism>
<dbReference type="InterPro" id="IPR019821">
    <property type="entry name" value="Kinesin_motor_CS"/>
</dbReference>
<dbReference type="AlphaFoldDB" id="F0WPD0"/>
<dbReference type="InterPro" id="IPR001752">
    <property type="entry name" value="Kinesin_motor_dom"/>
</dbReference>
<dbReference type="Pfam" id="PF01092">
    <property type="entry name" value="Ribosomal_S6e"/>
    <property type="match status" value="1"/>
</dbReference>
<dbReference type="Pfam" id="PF00225">
    <property type="entry name" value="Kinesin"/>
    <property type="match status" value="1"/>
</dbReference>
<dbReference type="InterPro" id="IPR027417">
    <property type="entry name" value="P-loop_NTPase"/>
</dbReference>
<dbReference type="GO" id="GO:1990904">
    <property type="term" value="C:ribonucleoprotein complex"/>
    <property type="evidence" value="ECO:0007669"/>
    <property type="project" value="UniProtKB-KW"/>
</dbReference>
<dbReference type="InterPro" id="IPR036961">
    <property type="entry name" value="Kinesin_motor_dom_sf"/>
</dbReference>
<keyword evidence="5" id="KW-0687">Ribonucleoprotein</keyword>
<evidence type="ECO:0000256" key="2">
    <source>
        <dbReference type="ARBA" id="ARBA00022741"/>
    </source>
</evidence>
<dbReference type="PROSITE" id="PS50067">
    <property type="entry name" value="KINESIN_MOTOR_2"/>
    <property type="match status" value="1"/>
</dbReference>
<evidence type="ECO:0000259" key="9">
    <source>
        <dbReference type="PROSITE" id="PS50067"/>
    </source>
</evidence>
<feature type="region of interest" description="Disordered" evidence="8">
    <location>
        <begin position="1175"/>
        <end position="1197"/>
    </location>
</feature>
<dbReference type="InterPro" id="IPR018282">
    <property type="entry name" value="Ribosomal_eS6_CS"/>
</dbReference>
<keyword evidence="4 10" id="KW-0689">Ribosomal protein</keyword>
<keyword evidence="6" id="KW-0505">Motor protein</keyword>
<name>F0WPD0_9STRA</name>
<keyword evidence="7" id="KW-0175">Coiled coil</keyword>
<dbReference type="GO" id="GO:0008017">
    <property type="term" value="F:microtubule binding"/>
    <property type="evidence" value="ECO:0007669"/>
    <property type="project" value="InterPro"/>
</dbReference>
<protein>
    <submittedName>
        <fullName evidence="10">40S ribosomal protein S6 putative</fullName>
    </submittedName>
</protein>
<feature type="coiled-coil region" evidence="7">
    <location>
        <begin position="565"/>
        <end position="614"/>
    </location>
</feature>
<dbReference type="Gene3D" id="1.20.5.2650">
    <property type="match status" value="1"/>
</dbReference>
<evidence type="ECO:0000256" key="6">
    <source>
        <dbReference type="PROSITE-ProRule" id="PRU00283"/>
    </source>
</evidence>
<dbReference type="EMBL" id="FR824228">
    <property type="protein sequence ID" value="CCA23177.1"/>
    <property type="molecule type" value="Genomic_DNA"/>
</dbReference>
<dbReference type="PROSITE" id="PS00411">
    <property type="entry name" value="KINESIN_MOTOR_1"/>
    <property type="match status" value="1"/>
</dbReference>
<comment type="similarity">
    <text evidence="1">Belongs to the eukaryotic ribosomal protein eS6 family.</text>
</comment>
<gene>
    <name evidence="10" type="primary">AlNc14C183G8275</name>
    <name evidence="10" type="ORF">ALNC14_093200</name>
</gene>
<dbReference type="GO" id="GO:0015630">
    <property type="term" value="C:microtubule cytoskeleton"/>
    <property type="evidence" value="ECO:0007669"/>
    <property type="project" value="TreeGrafter"/>
</dbReference>
<dbReference type="GO" id="GO:0003777">
    <property type="term" value="F:microtubule motor activity"/>
    <property type="evidence" value="ECO:0007669"/>
    <property type="project" value="InterPro"/>
</dbReference>
<dbReference type="InterPro" id="IPR027640">
    <property type="entry name" value="Kinesin-like_fam"/>
</dbReference>
<dbReference type="PROSITE" id="PS00578">
    <property type="entry name" value="RIBOSOMAL_S6E"/>
    <property type="match status" value="1"/>
</dbReference>
<keyword evidence="2 6" id="KW-0547">Nucleotide-binding</keyword>
<feature type="domain" description="Kinesin motor" evidence="9">
    <location>
        <begin position="639"/>
        <end position="962"/>
    </location>
</feature>
<evidence type="ECO:0000256" key="3">
    <source>
        <dbReference type="ARBA" id="ARBA00022840"/>
    </source>
</evidence>
<dbReference type="GO" id="GO:0007018">
    <property type="term" value="P:microtubule-based movement"/>
    <property type="evidence" value="ECO:0007669"/>
    <property type="project" value="InterPro"/>
</dbReference>
<evidence type="ECO:0000256" key="8">
    <source>
        <dbReference type="SAM" id="MobiDB-lite"/>
    </source>
</evidence>
<evidence type="ECO:0000256" key="5">
    <source>
        <dbReference type="ARBA" id="ARBA00023274"/>
    </source>
</evidence>
<feature type="compositionally biased region" description="Basic and acidic residues" evidence="8">
    <location>
        <begin position="215"/>
        <end position="230"/>
    </location>
</feature>
<comment type="similarity">
    <text evidence="6">Belongs to the TRAFAC class myosin-kinesin ATPase superfamily. Kinesin family.</text>
</comment>
<dbReference type="GO" id="GO:0005840">
    <property type="term" value="C:ribosome"/>
    <property type="evidence" value="ECO:0007669"/>
    <property type="project" value="UniProtKB-KW"/>
</dbReference>
<reference evidence="10" key="1">
    <citation type="journal article" date="2011" name="PLoS Biol.">
        <title>Gene gain and loss during evolution of obligate parasitism in the white rust pathogen of Arabidopsis thaliana.</title>
        <authorList>
            <person name="Kemen E."/>
            <person name="Gardiner A."/>
            <person name="Schultz-Larsen T."/>
            <person name="Kemen A.C."/>
            <person name="Balmuth A.L."/>
            <person name="Robert-Seilaniantz A."/>
            <person name="Bailey K."/>
            <person name="Holub E."/>
            <person name="Studholme D.J."/>
            <person name="Maclean D."/>
            <person name="Jones J.D."/>
        </authorList>
    </citation>
    <scope>NUCLEOTIDE SEQUENCE</scope>
</reference>
<feature type="coiled-coil region" evidence="7">
    <location>
        <begin position="496"/>
        <end position="523"/>
    </location>
</feature>
<dbReference type="PANTHER" id="PTHR47972">
    <property type="entry name" value="KINESIN-LIKE PROTEIN KLP-3"/>
    <property type="match status" value="1"/>
</dbReference>
<dbReference type="PRINTS" id="PR00380">
    <property type="entry name" value="KINESINHEAVY"/>
</dbReference>
<feature type="compositionally biased region" description="Polar residues" evidence="8">
    <location>
        <begin position="1186"/>
        <end position="1197"/>
    </location>
</feature>
<accession>F0WPD0</accession>
<dbReference type="InterPro" id="IPR001377">
    <property type="entry name" value="Ribosomal_eS6"/>
</dbReference>
<evidence type="ECO:0000256" key="7">
    <source>
        <dbReference type="SAM" id="Coils"/>
    </source>
</evidence>